<reference evidence="4" key="1">
    <citation type="journal article" date="2015" name="Genome Announc.">
        <title>Draft whole-genome sequence of the biocontrol agent Trichoderma harzianum T6776.</title>
        <authorList>
            <person name="Baroncelli R."/>
            <person name="Piaggeschi G."/>
            <person name="Fiorini L."/>
            <person name="Bertolini E."/>
            <person name="Zapparata A."/>
            <person name="Pe M.E."/>
            <person name="Sarrocco S."/>
            <person name="Vannacci G."/>
        </authorList>
    </citation>
    <scope>NUCLEOTIDE SEQUENCE [LARGE SCALE GENOMIC DNA]</scope>
    <source>
        <strain evidence="4">T6776</strain>
    </source>
</reference>
<feature type="transmembrane region" description="Helical" evidence="2">
    <location>
        <begin position="6"/>
        <end position="27"/>
    </location>
</feature>
<feature type="region of interest" description="Disordered" evidence="1">
    <location>
        <begin position="55"/>
        <end position="106"/>
    </location>
</feature>
<dbReference type="EMBL" id="JOKZ01000041">
    <property type="protein sequence ID" value="KKP05772.1"/>
    <property type="molecule type" value="Genomic_DNA"/>
</dbReference>
<dbReference type="Proteomes" id="UP000034112">
    <property type="component" value="Unassembled WGS sequence"/>
</dbReference>
<feature type="compositionally biased region" description="Low complexity" evidence="1">
    <location>
        <begin position="94"/>
        <end position="106"/>
    </location>
</feature>
<proteinExistence type="predicted"/>
<protein>
    <submittedName>
        <fullName evidence="3">Uncharacterized protein</fullName>
    </submittedName>
</protein>
<dbReference type="OrthoDB" id="4136235at2759"/>
<gene>
    <name evidence="3" type="ORF">THAR02_02146</name>
</gene>
<evidence type="ECO:0000256" key="2">
    <source>
        <dbReference type="SAM" id="Phobius"/>
    </source>
</evidence>
<accession>A0A0G0A0E7</accession>
<keyword evidence="2" id="KW-0812">Transmembrane</keyword>
<organism evidence="3 4">
    <name type="scientific">Trichoderma harzianum</name>
    <name type="common">Hypocrea lixii</name>
    <dbReference type="NCBI Taxonomy" id="5544"/>
    <lineage>
        <taxon>Eukaryota</taxon>
        <taxon>Fungi</taxon>
        <taxon>Dikarya</taxon>
        <taxon>Ascomycota</taxon>
        <taxon>Pezizomycotina</taxon>
        <taxon>Sordariomycetes</taxon>
        <taxon>Hypocreomycetidae</taxon>
        <taxon>Hypocreales</taxon>
        <taxon>Hypocreaceae</taxon>
        <taxon>Trichoderma</taxon>
    </lineage>
</organism>
<evidence type="ECO:0000256" key="1">
    <source>
        <dbReference type="SAM" id="MobiDB-lite"/>
    </source>
</evidence>
<comment type="caution">
    <text evidence="3">The sequence shown here is derived from an EMBL/GenBank/DDBJ whole genome shotgun (WGS) entry which is preliminary data.</text>
</comment>
<dbReference type="OMA" id="WFPRMWK"/>
<evidence type="ECO:0000313" key="4">
    <source>
        <dbReference type="Proteomes" id="UP000034112"/>
    </source>
</evidence>
<evidence type="ECO:0000313" key="3">
    <source>
        <dbReference type="EMBL" id="KKP05772.1"/>
    </source>
</evidence>
<keyword evidence="2" id="KW-0472">Membrane</keyword>
<keyword evidence="2" id="KW-1133">Transmembrane helix</keyword>
<sequence>MAPSWVIPVASLSCICGIAFIFVWWWFPRMWKKGTHEEFELAARERAERERYMRQRNLEAGITPEEKEAPTTSAQEKETATVTTQDKDAPPAPTQQTQIPAAPAPE</sequence>
<name>A0A0G0A0E7_TRIHA</name>
<dbReference type="AlphaFoldDB" id="A0A0G0A0E7"/>
<feature type="compositionally biased region" description="Basic and acidic residues" evidence="1">
    <location>
        <begin position="64"/>
        <end position="89"/>
    </location>
</feature>